<evidence type="ECO:0000256" key="1">
    <source>
        <dbReference type="SAM" id="MobiDB-lite"/>
    </source>
</evidence>
<proteinExistence type="predicted"/>
<evidence type="ECO:0000313" key="3">
    <source>
        <dbReference type="Proteomes" id="UP001420932"/>
    </source>
</evidence>
<sequence length="245" mass="26733">MGKTKSKAGRFPNVGRIGRAKKAADGSNAASQVEVGKLERKRPTSSHRKKSDENNLNPKRQSVKQATKSELHPVEPGVEHGMQFLMLGRGAPSVGGGNKNGSRDDTEVSRTPSNNVVDIEGEEDSVGTSTFVEDETTNSFRGGPSNLSLLPSFKHHELLDIWRNKSIGRAISFLKSDVMQAIHGKLLQNIFNGFSRSVTRMQKLVADDEDESTLFRSMPRVNIIAKNAIAMADAVMVFLSGVEDE</sequence>
<comment type="caution">
    <text evidence="2">The sequence shown here is derived from an EMBL/GenBank/DDBJ whole genome shotgun (WGS) entry which is preliminary data.</text>
</comment>
<protein>
    <submittedName>
        <fullName evidence="2">Uncharacterized protein</fullName>
    </submittedName>
</protein>
<keyword evidence="3" id="KW-1185">Reference proteome</keyword>
<evidence type="ECO:0000313" key="2">
    <source>
        <dbReference type="EMBL" id="KAK9107094.1"/>
    </source>
</evidence>
<dbReference type="Proteomes" id="UP001420932">
    <property type="component" value="Unassembled WGS sequence"/>
</dbReference>
<name>A0AAP0FMU8_9MAGN</name>
<reference evidence="2 3" key="1">
    <citation type="submission" date="2024-01" db="EMBL/GenBank/DDBJ databases">
        <title>Genome assemblies of Stephania.</title>
        <authorList>
            <person name="Yang L."/>
        </authorList>
    </citation>
    <scope>NUCLEOTIDE SEQUENCE [LARGE SCALE GENOMIC DNA]</scope>
    <source>
        <strain evidence="2">YNDBR</strain>
        <tissue evidence="2">Leaf</tissue>
    </source>
</reference>
<dbReference type="EMBL" id="JBBNAF010000010">
    <property type="protein sequence ID" value="KAK9107094.1"/>
    <property type="molecule type" value="Genomic_DNA"/>
</dbReference>
<gene>
    <name evidence="2" type="ORF">Syun_023105</name>
</gene>
<feature type="compositionally biased region" description="Polar residues" evidence="1">
    <location>
        <begin position="54"/>
        <end position="66"/>
    </location>
</feature>
<organism evidence="2 3">
    <name type="scientific">Stephania yunnanensis</name>
    <dbReference type="NCBI Taxonomy" id="152371"/>
    <lineage>
        <taxon>Eukaryota</taxon>
        <taxon>Viridiplantae</taxon>
        <taxon>Streptophyta</taxon>
        <taxon>Embryophyta</taxon>
        <taxon>Tracheophyta</taxon>
        <taxon>Spermatophyta</taxon>
        <taxon>Magnoliopsida</taxon>
        <taxon>Ranunculales</taxon>
        <taxon>Menispermaceae</taxon>
        <taxon>Menispermoideae</taxon>
        <taxon>Cissampelideae</taxon>
        <taxon>Stephania</taxon>
    </lineage>
</organism>
<feature type="region of interest" description="Disordered" evidence="1">
    <location>
        <begin position="88"/>
        <end position="112"/>
    </location>
</feature>
<dbReference type="AlphaFoldDB" id="A0AAP0FMU8"/>
<accession>A0AAP0FMU8</accession>
<feature type="region of interest" description="Disordered" evidence="1">
    <location>
        <begin position="1"/>
        <end position="76"/>
    </location>
</feature>